<reference evidence="3" key="1">
    <citation type="submission" date="2016-10" db="EMBL/GenBank/DDBJ databases">
        <authorList>
            <person name="Varghese N."/>
            <person name="Submissions S."/>
        </authorList>
    </citation>
    <scope>NUCLEOTIDE SEQUENCE [LARGE SCALE GENOMIC DNA]</scope>
    <source>
        <strain evidence="3">DSM 45459</strain>
    </source>
</reference>
<dbReference type="Proteomes" id="UP000199301">
    <property type="component" value="Unassembled WGS sequence"/>
</dbReference>
<dbReference type="EMBL" id="FNKO01000001">
    <property type="protein sequence ID" value="SDQ35527.1"/>
    <property type="molecule type" value="Genomic_DNA"/>
</dbReference>
<organism evidence="2 3">
    <name type="scientific">Actinopolyspora saharensis</name>
    <dbReference type="NCBI Taxonomy" id="995062"/>
    <lineage>
        <taxon>Bacteria</taxon>
        <taxon>Bacillati</taxon>
        <taxon>Actinomycetota</taxon>
        <taxon>Actinomycetes</taxon>
        <taxon>Actinopolysporales</taxon>
        <taxon>Actinopolysporaceae</taxon>
        <taxon>Actinopolyspora</taxon>
    </lineage>
</organism>
<proteinExistence type="predicted"/>
<dbReference type="RefSeq" id="WP_092521866.1">
    <property type="nucleotide sequence ID" value="NZ_FNKO01000001.1"/>
</dbReference>
<dbReference type="InterPro" id="IPR006764">
    <property type="entry name" value="SAM_dep_MeTrfase_SAV2177_type"/>
</dbReference>
<keyword evidence="2" id="KW-0808">Transferase</keyword>
<dbReference type="GO" id="GO:0008168">
    <property type="term" value="F:methyltransferase activity"/>
    <property type="evidence" value="ECO:0007669"/>
    <property type="project" value="UniProtKB-KW"/>
</dbReference>
<dbReference type="OrthoDB" id="5175904at2"/>
<dbReference type="InterPro" id="IPR029063">
    <property type="entry name" value="SAM-dependent_MTases_sf"/>
</dbReference>
<dbReference type="PIRSF" id="PIRSF017393">
    <property type="entry name" value="MTase_SAV2177"/>
    <property type="match status" value="1"/>
</dbReference>
<name>A0A1H1A793_9ACTN</name>
<keyword evidence="2" id="KW-0489">Methyltransferase</keyword>
<evidence type="ECO:0000313" key="2">
    <source>
        <dbReference type="EMBL" id="SDQ35527.1"/>
    </source>
</evidence>
<feature type="region of interest" description="Disordered" evidence="1">
    <location>
        <begin position="1"/>
        <end position="20"/>
    </location>
</feature>
<sequence>MPEISRTAPESAPLKSGEVDMTTPSAARAYDYYLGGNSNFPVDREFGDQVLEHVPFVRDFARTNRAFLRRAVTWLCERGVDQFLDIGSGIPTVGNVHEIAQQADPRARTVYVDHEPVAAAHASTILDRTDPDRARTDVLRGDLRDPAGILASPVTTDLIDFSRPVGLLIVATMHFIGPGDNPAELMARYRDALPAGSHLVLSHLTLDDVPEQLREQGRDLERMYARTPNPGYFRDRAEVTALLDGYEIVAPGLVWAPEWHPEHEQPSDPATTATLAAVGRKP</sequence>
<dbReference type="SUPFAM" id="SSF53335">
    <property type="entry name" value="S-adenosyl-L-methionine-dependent methyltransferases"/>
    <property type="match status" value="1"/>
</dbReference>
<evidence type="ECO:0000256" key="1">
    <source>
        <dbReference type="SAM" id="MobiDB-lite"/>
    </source>
</evidence>
<protein>
    <submittedName>
        <fullName evidence="2">S-adenosyl methyltransferase</fullName>
    </submittedName>
</protein>
<dbReference type="GO" id="GO:0032259">
    <property type="term" value="P:methylation"/>
    <property type="evidence" value="ECO:0007669"/>
    <property type="project" value="UniProtKB-KW"/>
</dbReference>
<evidence type="ECO:0000313" key="3">
    <source>
        <dbReference type="Proteomes" id="UP000199301"/>
    </source>
</evidence>
<dbReference type="Pfam" id="PF04672">
    <property type="entry name" value="Methyltransf_19"/>
    <property type="match status" value="1"/>
</dbReference>
<gene>
    <name evidence="2" type="ORF">SAMN04489718_1449</name>
</gene>
<keyword evidence="3" id="KW-1185">Reference proteome</keyword>
<dbReference type="AlphaFoldDB" id="A0A1H1A793"/>
<feature type="region of interest" description="Disordered" evidence="1">
    <location>
        <begin position="259"/>
        <end position="282"/>
    </location>
</feature>
<dbReference type="STRING" id="995062.SAMN04489718_1449"/>
<accession>A0A1H1A793</accession>
<dbReference type="Gene3D" id="3.40.50.150">
    <property type="entry name" value="Vaccinia Virus protein VP39"/>
    <property type="match status" value="1"/>
</dbReference>